<reference evidence="1 2" key="1">
    <citation type="submission" date="2022-11" db="EMBL/GenBank/DDBJ databases">
        <title>Brucella sp. YY2X, whole genome shotgun sequencing project.</title>
        <authorList>
            <person name="Yang Y."/>
        </authorList>
    </citation>
    <scope>NUCLEOTIDE SEQUENCE [LARGE SCALE GENOMIC DNA]</scope>
    <source>
        <strain evidence="1 2">YY2X</strain>
    </source>
</reference>
<evidence type="ECO:0000313" key="1">
    <source>
        <dbReference type="EMBL" id="MCX2697596.1"/>
    </source>
</evidence>
<sequence length="44" mass="4854">MSKALCGDLPNPNDKHARRIDILQSTSILPTRSRFRAGLTVFGV</sequence>
<dbReference type="Proteomes" id="UP001301216">
    <property type="component" value="Unassembled WGS sequence"/>
</dbReference>
<protein>
    <submittedName>
        <fullName evidence="1">Uncharacterized protein</fullName>
    </submittedName>
</protein>
<proteinExistence type="predicted"/>
<gene>
    <name evidence="1" type="ORF">OPR82_12575</name>
</gene>
<name>A0ABT3QPQ9_9HYPH</name>
<evidence type="ECO:0000313" key="2">
    <source>
        <dbReference type="Proteomes" id="UP001301216"/>
    </source>
</evidence>
<dbReference type="RefSeq" id="WP_265985147.1">
    <property type="nucleotide sequence ID" value="NZ_JAPHAV010000005.1"/>
</dbReference>
<accession>A0ABT3QPQ9</accession>
<keyword evidence="2" id="KW-1185">Reference proteome</keyword>
<dbReference type="EMBL" id="JAPHAV010000005">
    <property type="protein sequence ID" value="MCX2697596.1"/>
    <property type="molecule type" value="Genomic_DNA"/>
</dbReference>
<comment type="caution">
    <text evidence="1">The sequence shown here is derived from an EMBL/GenBank/DDBJ whole genome shotgun (WGS) entry which is preliminary data.</text>
</comment>
<organism evidence="1 2">
    <name type="scientific">Ochrobactrum chromiisoli</name>
    <dbReference type="NCBI Taxonomy" id="2993941"/>
    <lineage>
        <taxon>Bacteria</taxon>
        <taxon>Pseudomonadati</taxon>
        <taxon>Pseudomonadota</taxon>
        <taxon>Alphaproteobacteria</taxon>
        <taxon>Hyphomicrobiales</taxon>
        <taxon>Brucellaceae</taxon>
        <taxon>Brucella/Ochrobactrum group</taxon>
        <taxon>Ochrobactrum</taxon>
    </lineage>
</organism>